<dbReference type="AlphaFoldDB" id="A0A0A8XTI7"/>
<reference evidence="2" key="2">
    <citation type="journal article" date="2015" name="Data Brief">
        <title>Shoot transcriptome of the giant reed, Arundo donax.</title>
        <authorList>
            <person name="Barrero R.A."/>
            <person name="Guerrero F.D."/>
            <person name="Moolhuijzen P."/>
            <person name="Goolsby J.A."/>
            <person name="Tidwell J."/>
            <person name="Bellgard S.E."/>
            <person name="Bellgard M.I."/>
        </authorList>
    </citation>
    <scope>NUCLEOTIDE SEQUENCE</scope>
    <source>
        <tissue evidence="2">Shoot tissue taken approximately 20 cm above the soil surface</tissue>
    </source>
</reference>
<reference evidence="2" key="1">
    <citation type="submission" date="2014-09" db="EMBL/GenBank/DDBJ databases">
        <authorList>
            <person name="Magalhaes I.L.F."/>
            <person name="Oliveira U."/>
            <person name="Santos F.R."/>
            <person name="Vidigal T.H.D.A."/>
            <person name="Brescovit A.D."/>
            <person name="Santos A.J."/>
        </authorList>
    </citation>
    <scope>NUCLEOTIDE SEQUENCE</scope>
    <source>
        <tissue evidence="2">Shoot tissue taken approximately 20 cm above the soil surface</tissue>
    </source>
</reference>
<accession>A0A0A8XTI7</accession>
<protein>
    <submittedName>
        <fullName evidence="2">Uncharacterized protein</fullName>
    </submittedName>
</protein>
<sequence>MVLRTSAADYKKKGKNSSCYCFTPRAKQINCCCLTISGHKWSRASTQQHLGWSWGSGAGAWRRSRGSEVGARARWHAAAPEAELGRRSRGGEGGTRAGGMARSST</sequence>
<evidence type="ECO:0000313" key="2">
    <source>
        <dbReference type="EMBL" id="JAD17156.1"/>
    </source>
</evidence>
<dbReference type="EMBL" id="GBRH01280739">
    <property type="protein sequence ID" value="JAD17156.1"/>
    <property type="molecule type" value="Transcribed_RNA"/>
</dbReference>
<feature type="region of interest" description="Disordered" evidence="1">
    <location>
        <begin position="76"/>
        <end position="105"/>
    </location>
</feature>
<evidence type="ECO:0000256" key="1">
    <source>
        <dbReference type="SAM" id="MobiDB-lite"/>
    </source>
</evidence>
<name>A0A0A8XTI7_ARUDO</name>
<proteinExistence type="predicted"/>
<organism evidence="2">
    <name type="scientific">Arundo donax</name>
    <name type="common">Giant reed</name>
    <name type="synonym">Donax arundinaceus</name>
    <dbReference type="NCBI Taxonomy" id="35708"/>
    <lineage>
        <taxon>Eukaryota</taxon>
        <taxon>Viridiplantae</taxon>
        <taxon>Streptophyta</taxon>
        <taxon>Embryophyta</taxon>
        <taxon>Tracheophyta</taxon>
        <taxon>Spermatophyta</taxon>
        <taxon>Magnoliopsida</taxon>
        <taxon>Liliopsida</taxon>
        <taxon>Poales</taxon>
        <taxon>Poaceae</taxon>
        <taxon>PACMAD clade</taxon>
        <taxon>Arundinoideae</taxon>
        <taxon>Arundineae</taxon>
        <taxon>Arundo</taxon>
    </lineage>
</organism>